<dbReference type="Proteomes" id="UP000007110">
    <property type="component" value="Unassembled WGS sequence"/>
</dbReference>
<evidence type="ECO:0000256" key="1">
    <source>
        <dbReference type="ARBA" id="ARBA00006484"/>
    </source>
</evidence>
<dbReference type="RefSeq" id="XP_030847447.1">
    <property type="nucleotide sequence ID" value="XM_030991587.1"/>
</dbReference>
<dbReference type="Gene3D" id="3.40.50.720">
    <property type="entry name" value="NAD(P)-binding Rossmann-like Domain"/>
    <property type="match status" value="1"/>
</dbReference>
<dbReference type="PROSITE" id="PS00061">
    <property type="entry name" value="ADH_SHORT"/>
    <property type="match status" value="1"/>
</dbReference>
<keyword evidence="4" id="KW-0560">Oxidoreductase</keyword>
<dbReference type="InterPro" id="IPR051737">
    <property type="entry name" value="L-xylulose/Carbonyl_redctase"/>
</dbReference>
<dbReference type="GO" id="GO:0004090">
    <property type="term" value="F:carbonyl reductase (NADPH) activity"/>
    <property type="evidence" value="ECO:0000318"/>
    <property type="project" value="GO_Central"/>
</dbReference>
<dbReference type="InterPro" id="IPR036291">
    <property type="entry name" value="NAD(P)-bd_dom_sf"/>
</dbReference>
<dbReference type="GO" id="GO:0050038">
    <property type="term" value="F:L-xylulose reductase (NADPH) activity"/>
    <property type="evidence" value="ECO:0000318"/>
    <property type="project" value="GO_Central"/>
</dbReference>
<keyword evidence="6" id="KW-1185">Reference proteome</keyword>
<protein>
    <recommendedName>
        <fullName evidence="7">L-xylulose reductase</fullName>
    </recommendedName>
</protein>
<organism evidence="5 6">
    <name type="scientific">Strongylocentrotus purpuratus</name>
    <name type="common">Purple sea urchin</name>
    <dbReference type="NCBI Taxonomy" id="7668"/>
    <lineage>
        <taxon>Eukaryota</taxon>
        <taxon>Metazoa</taxon>
        <taxon>Echinodermata</taxon>
        <taxon>Eleutherozoa</taxon>
        <taxon>Echinozoa</taxon>
        <taxon>Echinoidea</taxon>
        <taxon>Euechinoidea</taxon>
        <taxon>Echinacea</taxon>
        <taxon>Camarodonta</taxon>
        <taxon>Echinidea</taxon>
        <taxon>Strongylocentrotidae</taxon>
        <taxon>Strongylocentrotus</taxon>
    </lineage>
</organism>
<dbReference type="InParanoid" id="A0A7M7P808"/>
<dbReference type="OrthoDB" id="1393670at2759"/>
<dbReference type="InterPro" id="IPR020904">
    <property type="entry name" value="Sc_DH/Rdtase_CS"/>
</dbReference>
<dbReference type="GeneID" id="115926641"/>
<sequence>MEICFKNKRALVTGAGKGIGRGIAVALAKCGASVTALTRSQADLDTLKQEVPGIETICLDVHDWDKTNEVLSPLPPFDLLVNSAGVSSGESCLEVSAEAYDNVMMINHRAILQITKIVAKGMIAKGEGGSIVNLSSIASLQGLTNHAVYASSKGALDSYTKVAALELAKHKIRVNCVNPTVVLTPMARKFWDQGEMRDAMINRIPLGRFLEIEDVVNPVIFLLSDMSAMINGITMPIDGGASAALV</sequence>
<dbReference type="PRINTS" id="PR00080">
    <property type="entry name" value="SDRFAMILY"/>
</dbReference>
<name>A0A7M7P808_STRPU</name>
<evidence type="ECO:0000256" key="2">
    <source>
        <dbReference type="ARBA" id="ARBA00011881"/>
    </source>
</evidence>
<dbReference type="GO" id="GO:0006006">
    <property type="term" value="P:glucose metabolic process"/>
    <property type="evidence" value="ECO:0000318"/>
    <property type="project" value="GO_Central"/>
</dbReference>
<dbReference type="EnsemblMetazoa" id="XM_030991587">
    <property type="protein sequence ID" value="XP_030847447"/>
    <property type="gene ID" value="LOC115926641"/>
</dbReference>
<reference evidence="5" key="2">
    <citation type="submission" date="2021-01" db="UniProtKB">
        <authorList>
            <consortium name="EnsemblMetazoa"/>
        </authorList>
    </citation>
    <scope>IDENTIFICATION</scope>
</reference>
<dbReference type="SUPFAM" id="SSF51735">
    <property type="entry name" value="NAD(P)-binding Rossmann-fold domains"/>
    <property type="match status" value="1"/>
</dbReference>
<evidence type="ECO:0008006" key="7">
    <source>
        <dbReference type="Google" id="ProtNLM"/>
    </source>
</evidence>
<dbReference type="PANTHER" id="PTHR44252">
    <property type="entry name" value="D-ERYTHRULOSE REDUCTASE"/>
    <property type="match status" value="1"/>
</dbReference>
<evidence type="ECO:0000313" key="5">
    <source>
        <dbReference type="EnsemblMetazoa" id="XP_030847447"/>
    </source>
</evidence>
<evidence type="ECO:0000256" key="3">
    <source>
        <dbReference type="ARBA" id="ARBA00022857"/>
    </source>
</evidence>
<proteinExistence type="inferred from homology"/>
<dbReference type="OMA" id="KMTRADW"/>
<dbReference type="PRINTS" id="PR00081">
    <property type="entry name" value="GDHRDH"/>
</dbReference>
<reference evidence="6" key="1">
    <citation type="submission" date="2015-02" db="EMBL/GenBank/DDBJ databases">
        <title>Genome sequencing for Strongylocentrotus purpuratus.</title>
        <authorList>
            <person name="Murali S."/>
            <person name="Liu Y."/>
            <person name="Vee V."/>
            <person name="English A."/>
            <person name="Wang M."/>
            <person name="Skinner E."/>
            <person name="Han Y."/>
            <person name="Muzny D.M."/>
            <person name="Worley K.C."/>
            <person name="Gibbs R.A."/>
        </authorList>
    </citation>
    <scope>NUCLEOTIDE SEQUENCE</scope>
</reference>
<accession>A0A7M7P808</accession>
<dbReference type="GO" id="GO:0005997">
    <property type="term" value="P:xylulose metabolic process"/>
    <property type="evidence" value="ECO:0000318"/>
    <property type="project" value="GO_Central"/>
</dbReference>
<comment type="subunit">
    <text evidence="2">Homotetramer.</text>
</comment>
<dbReference type="Pfam" id="PF13561">
    <property type="entry name" value="adh_short_C2"/>
    <property type="match status" value="1"/>
</dbReference>
<evidence type="ECO:0000256" key="4">
    <source>
        <dbReference type="ARBA" id="ARBA00023002"/>
    </source>
</evidence>
<comment type="similarity">
    <text evidence="1">Belongs to the short-chain dehydrogenases/reductases (SDR) family.</text>
</comment>
<dbReference type="InterPro" id="IPR002347">
    <property type="entry name" value="SDR_fam"/>
</dbReference>
<evidence type="ECO:0000313" key="6">
    <source>
        <dbReference type="Proteomes" id="UP000007110"/>
    </source>
</evidence>
<keyword evidence="3" id="KW-0521">NADP</keyword>
<dbReference type="FunCoup" id="A0A7M7P808">
    <property type="interactions" value="124"/>
</dbReference>
<dbReference type="KEGG" id="spu:115926641"/>
<dbReference type="FunFam" id="3.40.50.720:FF:000214">
    <property type="entry name" value="L-xylulose reductase"/>
    <property type="match status" value="1"/>
</dbReference>
<dbReference type="PANTHER" id="PTHR44252:SF3">
    <property type="entry name" value="D-ERYTHRULOSE REDUCTASE-RELATED"/>
    <property type="match status" value="1"/>
</dbReference>
<dbReference type="AlphaFoldDB" id="A0A7M7P808"/>